<evidence type="ECO:0000313" key="1">
    <source>
        <dbReference type="Proteomes" id="UP000515152"/>
    </source>
</evidence>
<dbReference type="SUPFAM" id="SSF52058">
    <property type="entry name" value="L domain-like"/>
    <property type="match status" value="1"/>
</dbReference>
<dbReference type="GeneID" id="105895230"/>
<gene>
    <name evidence="2" type="primary">LOC105895230</name>
</gene>
<dbReference type="PROSITE" id="PS50096">
    <property type="entry name" value="IQ"/>
    <property type="match status" value="1"/>
</dbReference>
<dbReference type="InterPro" id="IPR032675">
    <property type="entry name" value="LRR_dom_sf"/>
</dbReference>
<dbReference type="PROSITE" id="PS51450">
    <property type="entry name" value="LRR"/>
    <property type="match status" value="1"/>
</dbReference>
<dbReference type="Gene3D" id="3.80.10.10">
    <property type="entry name" value="Ribonuclease Inhibitor"/>
    <property type="match status" value="1"/>
</dbReference>
<dbReference type="AlphaFoldDB" id="A0A6P8FUK6"/>
<dbReference type="OrthoDB" id="676979at2759"/>
<proteinExistence type="predicted"/>
<organism evidence="1 2">
    <name type="scientific">Clupea harengus</name>
    <name type="common">Atlantic herring</name>
    <dbReference type="NCBI Taxonomy" id="7950"/>
    <lineage>
        <taxon>Eukaryota</taxon>
        <taxon>Metazoa</taxon>
        <taxon>Chordata</taxon>
        <taxon>Craniata</taxon>
        <taxon>Vertebrata</taxon>
        <taxon>Euteleostomi</taxon>
        <taxon>Actinopterygii</taxon>
        <taxon>Neopterygii</taxon>
        <taxon>Teleostei</taxon>
        <taxon>Clupei</taxon>
        <taxon>Clupeiformes</taxon>
        <taxon>Clupeoidei</taxon>
        <taxon>Clupeidae</taxon>
        <taxon>Clupea</taxon>
    </lineage>
</organism>
<accession>A0A6P8FUK6</accession>
<dbReference type="RefSeq" id="XP_031430339.1">
    <property type="nucleotide sequence ID" value="XM_031574479.2"/>
</dbReference>
<dbReference type="KEGG" id="char:105895230"/>
<dbReference type="PANTHER" id="PTHR46723:SF1">
    <property type="entry name" value="LEUCINE-RICH REPEAT AND IQ DOMAIN-CONTAINING PROTEIN 3"/>
    <property type="match status" value="1"/>
</dbReference>
<sequence>MDILEAQQFLVSCTASLILHHGLLEHEGKKATLQEIVMVRLGSFMLKNVANFESCLSLRICILADNFITNIAALSECAHLVKLDLSGNQITQLPDVDFWKRFKKLQLLNLHDNNMSTRQHVIGLSGCPNLYALTLNDTPLSLRGSYRHCIVNSLWSLKALDKYVIADEEIIEGFTLTPKFKKMTPNLAVDLHPASKMEPFKIEMKLVVKIISKINQIQAMYSPTLVIQKWIRGHLTRKTLNITSTIWHWRVRKRQLSPIISEATSEDTSYSDKQPALLTVPVVDKHKHVSYKACWFDNWYFKIMNYVIYT</sequence>
<protein>
    <submittedName>
        <fullName evidence="2">Leucine-rich repeat and IQ domain-containing protein 3 isoform X1</fullName>
    </submittedName>
</protein>
<dbReference type="Proteomes" id="UP000515152">
    <property type="component" value="Chromosome 10"/>
</dbReference>
<dbReference type="InterPro" id="IPR001611">
    <property type="entry name" value="Leu-rich_rpt"/>
</dbReference>
<reference evidence="2" key="1">
    <citation type="submission" date="2025-08" db="UniProtKB">
        <authorList>
            <consortium name="RefSeq"/>
        </authorList>
    </citation>
    <scope>IDENTIFICATION</scope>
</reference>
<name>A0A6P8FUK6_CLUHA</name>
<keyword evidence="1" id="KW-1185">Reference proteome</keyword>
<dbReference type="InterPro" id="IPR052859">
    <property type="entry name" value="LRR-IQ_domain_protein"/>
</dbReference>
<dbReference type="PANTHER" id="PTHR46723">
    <property type="entry name" value="LEUCINE-RICH REPEAT AND IQ DOMAIN-CONTAINING PROTEIN 3"/>
    <property type="match status" value="1"/>
</dbReference>
<evidence type="ECO:0000313" key="2">
    <source>
        <dbReference type="RefSeq" id="XP_031430339.1"/>
    </source>
</evidence>